<accession>A0ABN1B667</accession>
<comment type="catalytic activity">
    <reaction evidence="1">
        <text>ATP + protein L-histidine = ADP + protein N-phospho-L-histidine.</text>
        <dbReference type="EC" id="2.7.13.3"/>
    </reaction>
</comment>
<comment type="subcellular location">
    <subcellularLocation>
        <location evidence="2">Cell membrane</location>
        <topology evidence="2">Multi-pass membrane protein</topology>
    </subcellularLocation>
</comment>
<keyword evidence="8" id="KW-0547">Nucleotide-binding</keyword>
<evidence type="ECO:0000256" key="15">
    <source>
        <dbReference type="SAM" id="Phobius"/>
    </source>
</evidence>
<feature type="transmembrane region" description="Helical" evidence="15">
    <location>
        <begin position="20"/>
        <end position="42"/>
    </location>
</feature>
<organism evidence="18 19">
    <name type="scientific">Salinibacillus aidingensis</name>
    <dbReference type="NCBI Taxonomy" id="237684"/>
    <lineage>
        <taxon>Bacteria</taxon>
        <taxon>Bacillati</taxon>
        <taxon>Bacillota</taxon>
        <taxon>Bacilli</taxon>
        <taxon>Bacillales</taxon>
        <taxon>Bacillaceae</taxon>
        <taxon>Salinibacillus</taxon>
    </lineage>
</organism>
<evidence type="ECO:0000256" key="11">
    <source>
        <dbReference type="ARBA" id="ARBA00022989"/>
    </source>
</evidence>
<dbReference type="EC" id="2.7.13.3" evidence="3"/>
<dbReference type="GO" id="GO:0016301">
    <property type="term" value="F:kinase activity"/>
    <property type="evidence" value="ECO:0007669"/>
    <property type="project" value="UniProtKB-KW"/>
</dbReference>
<evidence type="ECO:0000256" key="7">
    <source>
        <dbReference type="ARBA" id="ARBA00022692"/>
    </source>
</evidence>
<dbReference type="Pfam" id="PF02518">
    <property type="entry name" value="HATPase_c"/>
    <property type="match status" value="1"/>
</dbReference>
<feature type="transmembrane region" description="Helical" evidence="15">
    <location>
        <begin position="48"/>
        <end position="68"/>
    </location>
</feature>
<keyword evidence="7 15" id="KW-0812">Transmembrane</keyword>
<dbReference type="InterPro" id="IPR005467">
    <property type="entry name" value="His_kinase_dom"/>
</dbReference>
<keyword evidence="9 18" id="KW-0418">Kinase</keyword>
<dbReference type="Gene3D" id="1.20.5.1930">
    <property type="match status" value="1"/>
</dbReference>
<reference evidence="18 19" key="1">
    <citation type="journal article" date="2019" name="Int. J. Syst. Evol. Microbiol.">
        <title>The Global Catalogue of Microorganisms (GCM) 10K type strain sequencing project: providing services to taxonomists for standard genome sequencing and annotation.</title>
        <authorList>
            <consortium name="The Broad Institute Genomics Platform"/>
            <consortium name="The Broad Institute Genome Sequencing Center for Infectious Disease"/>
            <person name="Wu L."/>
            <person name="Ma J."/>
        </authorList>
    </citation>
    <scope>NUCLEOTIDE SEQUENCE [LARGE SCALE GENOMIC DNA]</scope>
    <source>
        <strain evidence="18 19">JCM 12389</strain>
    </source>
</reference>
<evidence type="ECO:0000256" key="5">
    <source>
        <dbReference type="ARBA" id="ARBA00022553"/>
    </source>
</evidence>
<evidence type="ECO:0000313" key="19">
    <source>
        <dbReference type="Proteomes" id="UP001500880"/>
    </source>
</evidence>
<evidence type="ECO:0000259" key="17">
    <source>
        <dbReference type="PROSITE" id="PS50885"/>
    </source>
</evidence>
<proteinExistence type="predicted"/>
<evidence type="ECO:0000256" key="2">
    <source>
        <dbReference type="ARBA" id="ARBA00004651"/>
    </source>
</evidence>
<dbReference type="Proteomes" id="UP001500880">
    <property type="component" value="Unassembled WGS sequence"/>
</dbReference>
<feature type="domain" description="HAMP" evidence="17">
    <location>
        <begin position="72"/>
        <end position="128"/>
    </location>
</feature>
<dbReference type="EMBL" id="BAAADO010000003">
    <property type="protein sequence ID" value="GAA0490854.1"/>
    <property type="molecule type" value="Genomic_DNA"/>
</dbReference>
<dbReference type="InterPro" id="IPR011712">
    <property type="entry name" value="Sig_transdc_His_kin_sub3_dim/P"/>
</dbReference>
<evidence type="ECO:0000256" key="8">
    <source>
        <dbReference type="ARBA" id="ARBA00022741"/>
    </source>
</evidence>
<dbReference type="InterPro" id="IPR003660">
    <property type="entry name" value="HAMP_dom"/>
</dbReference>
<dbReference type="PROSITE" id="PS51257">
    <property type="entry name" value="PROKAR_LIPOPROTEIN"/>
    <property type="match status" value="1"/>
</dbReference>
<comment type="caution">
    <text evidence="18">The sequence shown here is derived from an EMBL/GenBank/DDBJ whole genome shotgun (WGS) entry which is preliminary data.</text>
</comment>
<dbReference type="Gene3D" id="6.10.340.10">
    <property type="match status" value="1"/>
</dbReference>
<keyword evidence="11 15" id="KW-1133">Transmembrane helix</keyword>
<dbReference type="PROSITE" id="PS50885">
    <property type="entry name" value="HAMP"/>
    <property type="match status" value="1"/>
</dbReference>
<keyword evidence="6" id="KW-0808">Transferase</keyword>
<dbReference type="InterPro" id="IPR050482">
    <property type="entry name" value="Sensor_HK_TwoCompSys"/>
</dbReference>
<keyword evidence="14" id="KW-0175">Coiled coil</keyword>
<dbReference type="InterPro" id="IPR003594">
    <property type="entry name" value="HATPase_dom"/>
</dbReference>
<feature type="domain" description="Histidine kinase" evidence="16">
    <location>
        <begin position="155"/>
        <end position="349"/>
    </location>
</feature>
<keyword evidence="5" id="KW-0597">Phosphoprotein</keyword>
<keyword evidence="4" id="KW-1003">Cell membrane</keyword>
<dbReference type="PROSITE" id="PS50109">
    <property type="entry name" value="HIS_KIN"/>
    <property type="match status" value="1"/>
</dbReference>
<dbReference type="InterPro" id="IPR036890">
    <property type="entry name" value="HATPase_C_sf"/>
</dbReference>
<gene>
    <name evidence="18" type="primary">liaS</name>
    <name evidence="18" type="ORF">GCM10008986_16120</name>
</gene>
<name>A0ABN1B667_9BACI</name>
<evidence type="ECO:0000256" key="6">
    <source>
        <dbReference type="ARBA" id="ARBA00022679"/>
    </source>
</evidence>
<keyword evidence="13 15" id="KW-0472">Membrane</keyword>
<evidence type="ECO:0000256" key="4">
    <source>
        <dbReference type="ARBA" id="ARBA00022475"/>
    </source>
</evidence>
<dbReference type="Gene3D" id="3.30.565.10">
    <property type="entry name" value="Histidine kinase-like ATPase, C-terminal domain"/>
    <property type="match status" value="1"/>
</dbReference>
<keyword evidence="12" id="KW-0902">Two-component regulatory system</keyword>
<sequence>MFHKLNSLRFQIVRTQFQTIYFSLLVIACVLFFTYSVIHPSWLTLEAIFFSILLICLLMTPVAMYVSFHYAGQVKERMDGISVLITQLAKGKYGARIINQDYKSSGDEIDYIADDLNQLAEKMEKQVKSLQRMADEKNDFAQEAHKVATMEERQRLARDLHDAVSQQLFALTMMSQATVKLLDKKPEKAKEQMKEVAQMALQAQTEMRALLLHLRPVHLSGESLQTGIAKLIEELKQRCSIDFQVNLDDTLHLSKATEEQLFRMVQEILSNILRHAQASHVLLELKQREESVTLYIRDDGKGFNVSEKTENQASYGLKTLNERAGELGGSFIIRSKEGEGTYSTIRIPL</sequence>
<evidence type="ECO:0000256" key="3">
    <source>
        <dbReference type="ARBA" id="ARBA00012438"/>
    </source>
</evidence>
<dbReference type="PANTHER" id="PTHR24421">
    <property type="entry name" value="NITRATE/NITRITE SENSOR PROTEIN NARX-RELATED"/>
    <property type="match status" value="1"/>
</dbReference>
<keyword evidence="10" id="KW-0067">ATP-binding</keyword>
<feature type="coiled-coil region" evidence="14">
    <location>
        <begin position="113"/>
        <end position="140"/>
    </location>
</feature>
<evidence type="ECO:0000256" key="1">
    <source>
        <dbReference type="ARBA" id="ARBA00000085"/>
    </source>
</evidence>
<evidence type="ECO:0000256" key="10">
    <source>
        <dbReference type="ARBA" id="ARBA00022840"/>
    </source>
</evidence>
<keyword evidence="19" id="KW-1185">Reference proteome</keyword>
<evidence type="ECO:0000313" key="18">
    <source>
        <dbReference type="EMBL" id="GAA0490854.1"/>
    </source>
</evidence>
<evidence type="ECO:0000256" key="9">
    <source>
        <dbReference type="ARBA" id="ARBA00022777"/>
    </source>
</evidence>
<dbReference type="CDD" id="cd16917">
    <property type="entry name" value="HATPase_UhpB-NarQ-NarX-like"/>
    <property type="match status" value="1"/>
</dbReference>
<evidence type="ECO:0000256" key="12">
    <source>
        <dbReference type="ARBA" id="ARBA00023012"/>
    </source>
</evidence>
<protein>
    <recommendedName>
        <fullName evidence="3">histidine kinase</fullName>
        <ecNumber evidence="3">2.7.13.3</ecNumber>
    </recommendedName>
</protein>
<dbReference type="SUPFAM" id="SSF55874">
    <property type="entry name" value="ATPase domain of HSP90 chaperone/DNA topoisomerase II/histidine kinase"/>
    <property type="match status" value="1"/>
</dbReference>
<dbReference type="Pfam" id="PF07730">
    <property type="entry name" value="HisKA_3"/>
    <property type="match status" value="1"/>
</dbReference>
<evidence type="ECO:0000259" key="16">
    <source>
        <dbReference type="PROSITE" id="PS50109"/>
    </source>
</evidence>
<evidence type="ECO:0000256" key="13">
    <source>
        <dbReference type="ARBA" id="ARBA00023136"/>
    </source>
</evidence>
<evidence type="ECO:0000256" key="14">
    <source>
        <dbReference type="SAM" id="Coils"/>
    </source>
</evidence>
<dbReference type="PANTHER" id="PTHR24421:SF37">
    <property type="entry name" value="SENSOR HISTIDINE KINASE NARS"/>
    <property type="match status" value="1"/>
</dbReference>
<dbReference type="RefSeq" id="WP_343839627.1">
    <property type="nucleotide sequence ID" value="NZ_BAAADO010000003.1"/>
</dbReference>
<dbReference type="SMART" id="SM00387">
    <property type="entry name" value="HATPase_c"/>
    <property type="match status" value="1"/>
</dbReference>